<evidence type="ECO:0000259" key="4">
    <source>
        <dbReference type="PROSITE" id="PS50995"/>
    </source>
</evidence>
<dbReference type="InterPro" id="IPR036388">
    <property type="entry name" value="WH-like_DNA-bd_sf"/>
</dbReference>
<gene>
    <name evidence="5" type="ORF">GLV81_01610</name>
</gene>
<dbReference type="GO" id="GO:0003700">
    <property type="term" value="F:DNA-binding transcription factor activity"/>
    <property type="evidence" value="ECO:0007669"/>
    <property type="project" value="InterPro"/>
</dbReference>
<dbReference type="InterPro" id="IPR000835">
    <property type="entry name" value="HTH_MarR-typ"/>
</dbReference>
<keyword evidence="6" id="KW-1185">Reference proteome</keyword>
<dbReference type="Proteomes" id="UP000426027">
    <property type="component" value="Chromosome"/>
</dbReference>
<dbReference type="PROSITE" id="PS50995">
    <property type="entry name" value="HTH_MARR_2"/>
    <property type="match status" value="1"/>
</dbReference>
<dbReference type="KEGG" id="fls:GLV81_01610"/>
<organism evidence="5 6">
    <name type="scientific">Phnomibacter ginsenosidimutans</name>
    <dbReference type="NCBI Taxonomy" id="2676868"/>
    <lineage>
        <taxon>Bacteria</taxon>
        <taxon>Pseudomonadati</taxon>
        <taxon>Bacteroidota</taxon>
        <taxon>Chitinophagia</taxon>
        <taxon>Chitinophagales</taxon>
        <taxon>Chitinophagaceae</taxon>
        <taxon>Phnomibacter</taxon>
    </lineage>
</organism>
<dbReference type="PRINTS" id="PR00598">
    <property type="entry name" value="HTHMARR"/>
</dbReference>
<dbReference type="SMART" id="SM00347">
    <property type="entry name" value="HTH_MARR"/>
    <property type="match status" value="1"/>
</dbReference>
<evidence type="ECO:0000313" key="6">
    <source>
        <dbReference type="Proteomes" id="UP000426027"/>
    </source>
</evidence>
<keyword evidence="3" id="KW-0804">Transcription</keyword>
<dbReference type="EMBL" id="CP046566">
    <property type="protein sequence ID" value="QGW26970.1"/>
    <property type="molecule type" value="Genomic_DNA"/>
</dbReference>
<reference evidence="5 6" key="1">
    <citation type="submission" date="2019-11" db="EMBL/GenBank/DDBJ databases">
        <authorList>
            <person name="Im W.T."/>
        </authorList>
    </citation>
    <scope>NUCLEOTIDE SEQUENCE [LARGE SCALE GENOMIC DNA]</scope>
    <source>
        <strain evidence="5 6">SB-02</strain>
    </source>
</reference>
<protein>
    <submittedName>
        <fullName evidence="5">MarR family transcriptional regulator</fullName>
    </submittedName>
</protein>
<keyword evidence="2" id="KW-0238">DNA-binding</keyword>
<keyword evidence="1" id="KW-0805">Transcription regulation</keyword>
<evidence type="ECO:0000256" key="2">
    <source>
        <dbReference type="ARBA" id="ARBA00023125"/>
    </source>
</evidence>
<evidence type="ECO:0000256" key="3">
    <source>
        <dbReference type="ARBA" id="ARBA00023163"/>
    </source>
</evidence>
<feature type="domain" description="HTH marR-type" evidence="4">
    <location>
        <begin position="13"/>
        <end position="148"/>
    </location>
</feature>
<name>A0A6I6GA81_9BACT</name>
<dbReference type="InterPro" id="IPR036390">
    <property type="entry name" value="WH_DNA-bd_sf"/>
</dbReference>
<dbReference type="Pfam" id="PF12802">
    <property type="entry name" value="MarR_2"/>
    <property type="match status" value="1"/>
</dbReference>
<proteinExistence type="predicted"/>
<dbReference type="PANTHER" id="PTHR42756">
    <property type="entry name" value="TRANSCRIPTIONAL REGULATOR, MARR"/>
    <property type="match status" value="1"/>
</dbReference>
<dbReference type="SUPFAM" id="SSF46785">
    <property type="entry name" value="Winged helix' DNA-binding domain"/>
    <property type="match status" value="1"/>
</dbReference>
<dbReference type="PANTHER" id="PTHR42756:SF1">
    <property type="entry name" value="TRANSCRIPTIONAL REPRESSOR OF EMRAB OPERON"/>
    <property type="match status" value="1"/>
</dbReference>
<dbReference type="AlphaFoldDB" id="A0A6I6GA81"/>
<dbReference type="GO" id="GO:0003677">
    <property type="term" value="F:DNA binding"/>
    <property type="evidence" value="ECO:0007669"/>
    <property type="project" value="UniProtKB-KW"/>
</dbReference>
<dbReference type="RefSeq" id="WP_157476249.1">
    <property type="nucleotide sequence ID" value="NZ_CP046566.1"/>
</dbReference>
<evidence type="ECO:0000256" key="1">
    <source>
        <dbReference type="ARBA" id="ARBA00023015"/>
    </source>
</evidence>
<evidence type="ECO:0000313" key="5">
    <source>
        <dbReference type="EMBL" id="QGW26970.1"/>
    </source>
</evidence>
<dbReference type="Gene3D" id="1.10.10.10">
    <property type="entry name" value="Winged helix-like DNA-binding domain superfamily/Winged helix DNA-binding domain"/>
    <property type="match status" value="1"/>
</dbReference>
<accession>A0A6I6GA81</accession>
<sequence length="162" mass="18830">MGIEYALRQQTYRNDCQKAMMNLILTHNWVMEKMKEHLDHFNLTNQQYNILRILRTAEEPLSTMQIRDRMLDKMSDTSRIVDRLVLKGLVQKSVSLHDKRLVDVVISEKGMELLAEIDNHDHKMDGILGNLDEAEIATLSQLLDKARAIEAQQEVPFLRAVM</sequence>